<dbReference type="InterPro" id="IPR006094">
    <property type="entry name" value="Oxid_FAD_bind_N"/>
</dbReference>
<evidence type="ECO:0000256" key="1">
    <source>
        <dbReference type="ARBA" id="ARBA00001974"/>
    </source>
</evidence>
<dbReference type="InterPro" id="IPR010031">
    <property type="entry name" value="FAD_lactone_oxidase-like"/>
</dbReference>
<feature type="domain" description="FAD-binding PCMH-type" evidence="5">
    <location>
        <begin position="152"/>
        <end position="322"/>
    </location>
</feature>
<evidence type="ECO:0000259" key="5">
    <source>
        <dbReference type="PROSITE" id="PS51387"/>
    </source>
</evidence>
<comment type="pathway">
    <text evidence="2">Cofactor biosynthesis; L-ascorbate biosynthesis.</text>
</comment>
<dbReference type="AlphaFoldDB" id="A0A176W2R4"/>
<evidence type="ECO:0000313" key="6">
    <source>
        <dbReference type="EMBL" id="OAE26496.1"/>
    </source>
</evidence>
<dbReference type="InterPro" id="IPR016166">
    <property type="entry name" value="FAD-bd_PCMH"/>
</dbReference>
<evidence type="ECO:0000256" key="3">
    <source>
        <dbReference type="ARBA" id="ARBA00023002"/>
    </source>
</evidence>
<evidence type="ECO:0000313" key="7">
    <source>
        <dbReference type="Proteomes" id="UP000077202"/>
    </source>
</evidence>
<feature type="region of interest" description="Disordered" evidence="4">
    <location>
        <begin position="423"/>
        <end position="450"/>
    </location>
</feature>
<keyword evidence="3" id="KW-0560">Oxidoreductase</keyword>
<gene>
    <name evidence="6" type="ORF">AXG93_815s1590</name>
</gene>
<dbReference type="Pfam" id="PF04030">
    <property type="entry name" value="ALO"/>
    <property type="match status" value="2"/>
</dbReference>
<organism evidence="6 7">
    <name type="scientific">Marchantia polymorpha subsp. ruderalis</name>
    <dbReference type="NCBI Taxonomy" id="1480154"/>
    <lineage>
        <taxon>Eukaryota</taxon>
        <taxon>Viridiplantae</taxon>
        <taxon>Streptophyta</taxon>
        <taxon>Embryophyta</taxon>
        <taxon>Marchantiophyta</taxon>
        <taxon>Marchantiopsida</taxon>
        <taxon>Marchantiidae</taxon>
        <taxon>Marchantiales</taxon>
        <taxon>Marchantiaceae</taxon>
        <taxon>Marchantia</taxon>
    </lineage>
</organism>
<dbReference type="GO" id="GO:0071949">
    <property type="term" value="F:FAD binding"/>
    <property type="evidence" value="ECO:0007669"/>
    <property type="project" value="InterPro"/>
</dbReference>
<evidence type="ECO:0000256" key="4">
    <source>
        <dbReference type="SAM" id="MobiDB-lite"/>
    </source>
</evidence>
<dbReference type="GO" id="GO:0016020">
    <property type="term" value="C:membrane"/>
    <property type="evidence" value="ECO:0007669"/>
    <property type="project" value="InterPro"/>
</dbReference>
<dbReference type="Proteomes" id="UP000077202">
    <property type="component" value="Unassembled WGS sequence"/>
</dbReference>
<dbReference type="Gene3D" id="3.30.43.10">
    <property type="entry name" value="Uridine Diphospho-n-acetylenolpyruvylglucosamine Reductase, domain 2"/>
    <property type="match status" value="1"/>
</dbReference>
<dbReference type="EMBL" id="LVLJ01002167">
    <property type="protein sequence ID" value="OAE26496.1"/>
    <property type="molecule type" value="Genomic_DNA"/>
</dbReference>
<dbReference type="InterPro" id="IPR016169">
    <property type="entry name" value="FAD-bd_PCMH_sub2"/>
</dbReference>
<protein>
    <recommendedName>
        <fullName evidence="5">FAD-binding PCMH-type domain-containing protein</fullName>
    </recommendedName>
</protein>
<feature type="compositionally biased region" description="Basic and acidic residues" evidence="4">
    <location>
        <begin position="428"/>
        <end position="441"/>
    </location>
</feature>
<keyword evidence="7" id="KW-1185">Reference proteome</keyword>
<dbReference type="PROSITE" id="PS51387">
    <property type="entry name" value="FAD_PCMH"/>
    <property type="match status" value="1"/>
</dbReference>
<name>A0A176W2R4_MARPO</name>
<dbReference type="Pfam" id="PF01565">
    <property type="entry name" value="FAD_binding_4"/>
    <property type="match status" value="1"/>
</dbReference>
<comment type="cofactor">
    <cofactor evidence="1">
        <name>FAD</name>
        <dbReference type="ChEBI" id="CHEBI:57692"/>
    </cofactor>
</comment>
<reference evidence="6" key="1">
    <citation type="submission" date="2016-03" db="EMBL/GenBank/DDBJ databases">
        <title>Mechanisms controlling the formation of the plant cell surface in tip-growing cells are functionally conserved among land plants.</title>
        <authorList>
            <person name="Honkanen S."/>
            <person name="Jones V.A."/>
            <person name="Morieri G."/>
            <person name="Champion C."/>
            <person name="Hetherington A.J."/>
            <person name="Kelly S."/>
            <person name="Saint-Marcoux D."/>
            <person name="Proust H."/>
            <person name="Prescott H."/>
            <person name="Dolan L."/>
        </authorList>
    </citation>
    <scope>NUCLEOTIDE SEQUENCE [LARGE SCALE GENOMIC DNA]</scope>
    <source>
        <tissue evidence="6">Whole gametophyte</tissue>
    </source>
</reference>
<dbReference type="PANTHER" id="PTHR43762:SF1">
    <property type="entry name" value="D-ARABINONO-1,4-LACTONE OXIDASE"/>
    <property type="match status" value="1"/>
</dbReference>
<dbReference type="InterPro" id="IPR016167">
    <property type="entry name" value="FAD-bd_PCMH_sub1"/>
</dbReference>
<dbReference type="Gene3D" id="3.30.465.10">
    <property type="match status" value="1"/>
</dbReference>
<accession>A0A176W2R4</accession>
<sequence>MSSFFRVLVSRSKNCREIWRSAHGGSGRRLKSTGEILNSENNIVGSGNSLSGAVGGRECGRFPPLGVSGSSCARGGSFRFLSSAGPRFYSAAAAAEAPPEAKESSAARALTFVGLLGASAAATYYFYPRPSKTPVVEPAEEVHTISNWSNTHEAKTSVYVQPESLEELENVVKIADAHKQKIRPVGSGLSPNGCGLSSDGMVNLALMDKILNVDQEKMQVTVQAGARVEQVLEALKPHGLTLQNYASIKEQQIGGFIQVGAHGTGATLPPVDEQVVSLKLVTPSKGTLDLSPESDADLFYLSRCALGALGIVAEVTLQCVPRHRLLEYTFVTNMKNVQRNHKKWLSQNKHLRYMWIPDTDTVVVVQCNPLPEGKESPKFKSLAPDEKLKHVREFYKQTAEKYRAPYADSFMVVFSGVPRLPKVADSPSPKDTESHPVDEKAGMWSSSGAATEHSPILSEQELSELSFTELRDVLISVDPLNREHILNINKVEAQYWKLNEGYRTGYSDEILGFDCGGQQWVSEVSFPVGTLKKPNMKDITYMEEVMRLIKTEGIPAPSPIEQRWTASSRSPMSPASSTSPDTLYSWVGIIMYLPTAEEAQRKAITDGFEKYRKLTQSRFWDAYNAHEHWAKIEIPEDKEHLAWLQERLKKRFPVEMLNRMRKELDPNQILSNDHIDHLFPE</sequence>
<dbReference type="GO" id="GO:0003885">
    <property type="term" value="F:D-arabinono-1,4-lactone oxidase activity"/>
    <property type="evidence" value="ECO:0007669"/>
    <property type="project" value="InterPro"/>
</dbReference>
<dbReference type="PANTHER" id="PTHR43762">
    <property type="entry name" value="L-GULONOLACTONE OXIDASE"/>
    <property type="match status" value="1"/>
</dbReference>
<dbReference type="UniPathway" id="UPA00132"/>
<dbReference type="InterPro" id="IPR007173">
    <property type="entry name" value="ALO_C"/>
</dbReference>
<dbReference type="SUPFAM" id="SSF56176">
    <property type="entry name" value="FAD-binding/transporter-associated domain-like"/>
    <property type="match status" value="1"/>
</dbReference>
<proteinExistence type="predicted"/>
<dbReference type="InterPro" id="IPR036318">
    <property type="entry name" value="FAD-bd_PCMH-like_sf"/>
</dbReference>
<dbReference type="GO" id="GO:0019853">
    <property type="term" value="P:L-ascorbic acid biosynthetic process"/>
    <property type="evidence" value="ECO:0007669"/>
    <property type="project" value="UniProtKB-UniPathway"/>
</dbReference>
<comment type="caution">
    <text evidence="6">The sequence shown here is derived from an EMBL/GenBank/DDBJ whole genome shotgun (WGS) entry which is preliminary data.</text>
</comment>
<evidence type="ECO:0000256" key="2">
    <source>
        <dbReference type="ARBA" id="ARBA00005147"/>
    </source>
</evidence>